<dbReference type="Proteomes" id="UP000000577">
    <property type="component" value="Chromosome"/>
</dbReference>
<dbReference type="FunFam" id="3.40.50.300:FF:000006">
    <property type="entry name" value="DNA-binding transcriptional regulator NtrC"/>
    <property type="match status" value="1"/>
</dbReference>
<dbReference type="GO" id="GO:0000160">
    <property type="term" value="P:phosphorelay signal transduction system"/>
    <property type="evidence" value="ECO:0007669"/>
    <property type="project" value="InterPro"/>
</dbReference>
<dbReference type="GO" id="GO:0045893">
    <property type="term" value="P:positive regulation of DNA-templated transcription"/>
    <property type="evidence" value="ECO:0000318"/>
    <property type="project" value="GO_Central"/>
</dbReference>
<name>Q74EC4_GEOSL</name>
<dbReference type="PATRIC" id="fig|243231.5.peg.1038"/>
<dbReference type="EnsemblBacteria" id="AAR34365">
    <property type="protein sequence ID" value="AAR34365"/>
    <property type="gene ID" value="GSU1039"/>
</dbReference>
<evidence type="ECO:0000259" key="8">
    <source>
        <dbReference type="PROSITE" id="PS50110"/>
    </source>
</evidence>
<dbReference type="Pfam" id="PF08448">
    <property type="entry name" value="PAS_4"/>
    <property type="match status" value="1"/>
</dbReference>
<evidence type="ECO:0000256" key="1">
    <source>
        <dbReference type="ARBA" id="ARBA00022741"/>
    </source>
</evidence>
<dbReference type="InterPro" id="IPR000014">
    <property type="entry name" value="PAS"/>
</dbReference>
<dbReference type="Gene3D" id="3.40.50.2300">
    <property type="match status" value="1"/>
</dbReference>
<dbReference type="SUPFAM" id="SSF52540">
    <property type="entry name" value="P-loop containing nucleoside triphosphate hydrolases"/>
    <property type="match status" value="1"/>
</dbReference>
<dbReference type="CDD" id="cd00130">
    <property type="entry name" value="PAS"/>
    <property type="match status" value="1"/>
</dbReference>
<evidence type="ECO:0000256" key="3">
    <source>
        <dbReference type="ARBA" id="ARBA00023015"/>
    </source>
</evidence>
<dbReference type="RefSeq" id="WP_010941701.1">
    <property type="nucleotide sequence ID" value="NC_002939.5"/>
</dbReference>
<dbReference type="eggNOG" id="COG2204">
    <property type="taxonomic scope" value="Bacteria"/>
</dbReference>
<dbReference type="InterPro" id="IPR003593">
    <property type="entry name" value="AAA+_ATPase"/>
</dbReference>
<dbReference type="InterPro" id="IPR011006">
    <property type="entry name" value="CheY-like_superfamily"/>
</dbReference>
<dbReference type="PROSITE" id="PS50045">
    <property type="entry name" value="SIGMA54_INTERACT_4"/>
    <property type="match status" value="1"/>
</dbReference>
<dbReference type="InterPro" id="IPR025944">
    <property type="entry name" value="Sigma_54_int_dom_CS"/>
</dbReference>
<keyword evidence="6" id="KW-0597">Phosphoprotein</keyword>
<dbReference type="Pfam" id="PF02954">
    <property type="entry name" value="HTH_8"/>
    <property type="match status" value="1"/>
</dbReference>
<dbReference type="eggNOG" id="COG3829">
    <property type="taxonomic scope" value="Bacteria"/>
</dbReference>
<dbReference type="InterPro" id="IPR009057">
    <property type="entry name" value="Homeodomain-like_sf"/>
</dbReference>
<dbReference type="Pfam" id="PF25601">
    <property type="entry name" value="AAA_lid_14"/>
    <property type="match status" value="1"/>
</dbReference>
<evidence type="ECO:0000256" key="5">
    <source>
        <dbReference type="ARBA" id="ARBA00023163"/>
    </source>
</evidence>
<dbReference type="InterPro" id="IPR013656">
    <property type="entry name" value="PAS_4"/>
</dbReference>
<dbReference type="Gene3D" id="3.30.450.20">
    <property type="entry name" value="PAS domain"/>
    <property type="match status" value="1"/>
</dbReference>
<protein>
    <submittedName>
        <fullName evidence="9">Sigma-54-dependent sensor transcriptional response regulator, PAS domain-containing</fullName>
    </submittedName>
</protein>
<keyword evidence="10" id="KW-1185">Reference proteome</keyword>
<evidence type="ECO:0000259" key="7">
    <source>
        <dbReference type="PROSITE" id="PS50045"/>
    </source>
</evidence>
<dbReference type="HOGENOM" id="CLU_000445_0_6_7"/>
<dbReference type="PANTHER" id="PTHR32071">
    <property type="entry name" value="TRANSCRIPTIONAL REGULATORY PROTEIN"/>
    <property type="match status" value="1"/>
</dbReference>
<organism evidence="9 10">
    <name type="scientific">Geobacter sulfurreducens (strain ATCC 51573 / DSM 12127 / PCA)</name>
    <dbReference type="NCBI Taxonomy" id="243231"/>
    <lineage>
        <taxon>Bacteria</taxon>
        <taxon>Pseudomonadati</taxon>
        <taxon>Thermodesulfobacteriota</taxon>
        <taxon>Desulfuromonadia</taxon>
        <taxon>Geobacterales</taxon>
        <taxon>Geobacteraceae</taxon>
        <taxon>Geobacter</taxon>
    </lineage>
</organism>
<dbReference type="Pfam" id="PF00072">
    <property type="entry name" value="Response_reg"/>
    <property type="match status" value="1"/>
</dbReference>
<evidence type="ECO:0000313" key="9">
    <source>
        <dbReference type="EMBL" id="AAR34365.1"/>
    </source>
</evidence>
<dbReference type="SUPFAM" id="SSF55785">
    <property type="entry name" value="PYP-like sensor domain (PAS domain)"/>
    <property type="match status" value="1"/>
</dbReference>
<dbReference type="CDD" id="cd00009">
    <property type="entry name" value="AAA"/>
    <property type="match status" value="1"/>
</dbReference>
<dbReference type="NCBIfam" id="TIGR00229">
    <property type="entry name" value="sensory_box"/>
    <property type="match status" value="1"/>
</dbReference>
<dbReference type="PROSITE" id="PS00676">
    <property type="entry name" value="SIGMA54_INTERACT_2"/>
    <property type="match status" value="1"/>
</dbReference>
<dbReference type="PROSITE" id="PS50110">
    <property type="entry name" value="RESPONSE_REGULATORY"/>
    <property type="match status" value="1"/>
</dbReference>
<evidence type="ECO:0000256" key="6">
    <source>
        <dbReference type="PROSITE-ProRule" id="PRU00169"/>
    </source>
</evidence>
<dbReference type="InterPro" id="IPR002197">
    <property type="entry name" value="HTH_Fis"/>
</dbReference>
<dbReference type="GO" id="GO:0005524">
    <property type="term" value="F:ATP binding"/>
    <property type="evidence" value="ECO:0007669"/>
    <property type="project" value="UniProtKB-KW"/>
</dbReference>
<dbReference type="InParanoid" id="Q74EC4"/>
<proteinExistence type="predicted"/>
<dbReference type="SMART" id="SM00382">
    <property type="entry name" value="AAA"/>
    <property type="match status" value="1"/>
</dbReference>
<dbReference type="InterPro" id="IPR001789">
    <property type="entry name" value="Sig_transdc_resp-reg_receiver"/>
</dbReference>
<evidence type="ECO:0000256" key="4">
    <source>
        <dbReference type="ARBA" id="ARBA00023125"/>
    </source>
</evidence>
<dbReference type="KEGG" id="gsu:GSU1039"/>
<dbReference type="InterPro" id="IPR058031">
    <property type="entry name" value="AAA_lid_NorR"/>
</dbReference>
<dbReference type="PANTHER" id="PTHR32071:SF113">
    <property type="entry name" value="ALGINATE BIOSYNTHESIS TRANSCRIPTIONAL REGULATORY PROTEIN ALGB"/>
    <property type="match status" value="1"/>
</dbReference>
<keyword evidence="4" id="KW-0238">DNA-binding</keyword>
<dbReference type="SUPFAM" id="SSF46689">
    <property type="entry name" value="Homeodomain-like"/>
    <property type="match status" value="1"/>
</dbReference>
<dbReference type="AlphaFoldDB" id="Q74EC4"/>
<feature type="domain" description="Sigma-54 factor interaction" evidence="7">
    <location>
        <begin position="260"/>
        <end position="489"/>
    </location>
</feature>
<keyword evidence="2" id="KW-0067">ATP-binding</keyword>
<dbReference type="SUPFAM" id="SSF52172">
    <property type="entry name" value="CheY-like"/>
    <property type="match status" value="1"/>
</dbReference>
<sequence>MTYSILVVDDEESLRYTFRCFLEHQGYEVAIAANYEEALAALPAGFDLVFADIVLGGWTGVDLLREARLRGFDVPFVMVTGYPHIDTASEALRLGAYDYIPKPVKQETIVRVARMAIRHHLVSKEKDQYRSNLEAIFRSVKDAIVTVDRGMRLIACNAAATTLCGITKDRVEAQELFCPEDCQHQCLKLLEETLVKRQPIEGQRFVCRRQGQPDRIIAAATSPLLDQLEGFDGAVLVARDETRLDHLERRASGRRSHLSLVGGSAAMQRLYSLLEALSEVDTTVLITGESGTGKELAADALHRGGHRADKPFVAVNCAALPETLLESELFGHVKGAFTGALRDKEGRFQKADGGTIFLDEIGDISPAMQLRLLRVLQEKVFERVGDATPIRVDVRIVAATNRDLAQLVREGRFREDLYYRLKVVHLELPALRERKEDIPLLVEHFLGRLTARFERNPLTISQEALDTLMSHPWPGNVRELEHVLEHAAVICRGHVILSDHLPADLAPAVPASAAPRTVRVTDEAALIRDALVRAGGNKTKAAKLLGMSRRTIYRKLDEHGIFGDFK</sequence>
<dbReference type="GO" id="GO:0001216">
    <property type="term" value="F:DNA-binding transcription activator activity"/>
    <property type="evidence" value="ECO:0000318"/>
    <property type="project" value="GO_Central"/>
</dbReference>
<dbReference type="EMBL" id="AE017180">
    <property type="protein sequence ID" value="AAR34365.1"/>
    <property type="molecule type" value="Genomic_DNA"/>
</dbReference>
<gene>
    <name evidence="9" type="ordered locus">GSU1039</name>
</gene>
<keyword evidence="5" id="KW-0804">Transcription</keyword>
<dbReference type="InterPro" id="IPR035965">
    <property type="entry name" value="PAS-like_dom_sf"/>
</dbReference>
<keyword evidence="3" id="KW-0805">Transcription regulation</keyword>
<reference evidence="9 10" key="1">
    <citation type="journal article" date="2003" name="Science">
        <title>Genome of Geobacter sulfurreducens: metal reduction in subsurface environments.</title>
        <authorList>
            <person name="Methe B.A."/>
            <person name="Nelson K.E."/>
            <person name="Eisen J.A."/>
            <person name="Paulsen I.T."/>
            <person name="Nelson W."/>
            <person name="Heidelberg J.F."/>
            <person name="Wu D."/>
            <person name="Wu M."/>
            <person name="Ward N."/>
            <person name="Beanan M.J."/>
            <person name="Dodson R.J."/>
            <person name="Madupu R."/>
            <person name="Brinkac L.M."/>
            <person name="Daugherty S.C."/>
            <person name="DeBoy R.T."/>
            <person name="Durkin A.S."/>
            <person name="Gwinn M."/>
            <person name="Kolonay J.F."/>
            <person name="Sullivan S.A."/>
            <person name="Haft D.H."/>
            <person name="Selengut J."/>
            <person name="Davidsen T.M."/>
            <person name="Zafar N."/>
            <person name="White O."/>
            <person name="Tran B."/>
            <person name="Romero C."/>
            <person name="Forberger H.A."/>
            <person name="Weidman J."/>
            <person name="Khouri H."/>
            <person name="Feldblyum T.V."/>
            <person name="Utterback T.R."/>
            <person name="Van Aken S.E."/>
            <person name="Lovley D.R."/>
            <person name="Fraser C.M."/>
        </authorList>
    </citation>
    <scope>NUCLEOTIDE SEQUENCE [LARGE SCALE GENOMIC DNA]</scope>
    <source>
        <strain evidence="10">ATCC 51573 / DSM 12127 / PCA</strain>
    </source>
</reference>
<dbReference type="OrthoDB" id="9814761at2"/>
<evidence type="ECO:0000256" key="2">
    <source>
        <dbReference type="ARBA" id="ARBA00022840"/>
    </source>
</evidence>
<dbReference type="InterPro" id="IPR002078">
    <property type="entry name" value="Sigma_54_int"/>
</dbReference>
<keyword evidence="1" id="KW-0547">Nucleotide-binding</keyword>
<accession>Q74EC4</accession>
<reference evidence="9 10" key="2">
    <citation type="journal article" date="2012" name="BMC Genomics">
        <title>Comparative genomic analysis of Geobacter sulfurreducens KN400, a strain with enhanced capacity for extracellular electron transfer and electricity production.</title>
        <authorList>
            <person name="Butler J.E."/>
            <person name="Young N.D."/>
            <person name="Aklujkar M."/>
            <person name="Lovley D.R."/>
        </authorList>
    </citation>
    <scope>NUCLEOTIDE SEQUENCE [LARGE SCALE GENOMIC DNA]</scope>
    <source>
        <strain evidence="10">ATCC 51573 / DSM 12127 / PCA</strain>
    </source>
</reference>
<dbReference type="Gene3D" id="1.10.10.60">
    <property type="entry name" value="Homeodomain-like"/>
    <property type="match status" value="1"/>
</dbReference>
<dbReference type="PRINTS" id="PR01590">
    <property type="entry name" value="HTHFIS"/>
</dbReference>
<dbReference type="Gene3D" id="1.10.8.60">
    <property type="match status" value="1"/>
</dbReference>
<feature type="modified residue" description="4-aspartylphosphate" evidence="6">
    <location>
        <position position="52"/>
    </location>
</feature>
<dbReference type="InterPro" id="IPR025943">
    <property type="entry name" value="Sigma_54_int_dom_ATP-bd_2"/>
</dbReference>
<dbReference type="Gene3D" id="3.40.50.300">
    <property type="entry name" value="P-loop containing nucleotide triphosphate hydrolases"/>
    <property type="match status" value="1"/>
</dbReference>
<dbReference type="GO" id="GO:0000987">
    <property type="term" value="F:cis-regulatory region sequence-specific DNA binding"/>
    <property type="evidence" value="ECO:0000318"/>
    <property type="project" value="GO_Central"/>
</dbReference>
<dbReference type="SMR" id="Q74EC4"/>
<dbReference type="PROSITE" id="PS00688">
    <property type="entry name" value="SIGMA54_INTERACT_3"/>
    <property type="match status" value="1"/>
</dbReference>
<dbReference type="STRING" id="243231.GSU1039"/>
<evidence type="ECO:0000313" key="10">
    <source>
        <dbReference type="Proteomes" id="UP000000577"/>
    </source>
</evidence>
<dbReference type="Pfam" id="PF00158">
    <property type="entry name" value="Sigma54_activat"/>
    <property type="match status" value="1"/>
</dbReference>
<dbReference type="SMART" id="SM00448">
    <property type="entry name" value="REC"/>
    <property type="match status" value="1"/>
</dbReference>
<dbReference type="GO" id="GO:0032993">
    <property type="term" value="C:protein-DNA complex"/>
    <property type="evidence" value="ECO:0000318"/>
    <property type="project" value="GO_Central"/>
</dbReference>
<feature type="domain" description="Response regulatory" evidence="8">
    <location>
        <begin position="4"/>
        <end position="117"/>
    </location>
</feature>
<dbReference type="InterPro" id="IPR027417">
    <property type="entry name" value="P-loop_NTPase"/>
</dbReference>